<gene>
    <name evidence="3" type="ORF">FHX48_002401</name>
</gene>
<dbReference type="GO" id="GO:0003700">
    <property type="term" value="F:DNA-binding transcription factor activity"/>
    <property type="evidence" value="ECO:0007669"/>
    <property type="project" value="TreeGrafter"/>
</dbReference>
<dbReference type="AlphaFoldDB" id="A0A7W3PMT7"/>
<dbReference type="GO" id="GO:0003677">
    <property type="term" value="F:DNA binding"/>
    <property type="evidence" value="ECO:0007669"/>
    <property type="project" value="UniProtKB-KW"/>
</dbReference>
<dbReference type="PROSITE" id="PS50943">
    <property type="entry name" value="HTH_CROC1"/>
    <property type="match status" value="1"/>
</dbReference>
<evidence type="ECO:0000256" key="1">
    <source>
        <dbReference type="ARBA" id="ARBA00023125"/>
    </source>
</evidence>
<sequence length="182" mass="19260">MNNLGQRIARALKREREAAGLSVSELARRSGVSKATVSQLESSGGNPNVETLWALATALGLPFAALVDERSPAPTLVRSTTSSGIRSSQAMYTATLLAPGPPQTRRDLYLINAEPGSARRSEPHPRGTTEHLVLISGEARVGPTDAPFILAPGDYLSYPGDEPHIFEALSAGTSAVLISEMR</sequence>
<dbReference type="CDD" id="cd00093">
    <property type="entry name" value="HTH_XRE"/>
    <property type="match status" value="1"/>
</dbReference>
<reference evidence="3 4" key="1">
    <citation type="submission" date="2020-07" db="EMBL/GenBank/DDBJ databases">
        <title>Sequencing the genomes of 1000 actinobacteria strains.</title>
        <authorList>
            <person name="Klenk H.-P."/>
        </authorList>
    </citation>
    <scope>NUCLEOTIDE SEQUENCE [LARGE SCALE GENOMIC DNA]</scope>
    <source>
        <strain evidence="3 4">DSM 27576</strain>
    </source>
</reference>
<dbReference type="Gene3D" id="1.10.260.40">
    <property type="entry name" value="lambda repressor-like DNA-binding domains"/>
    <property type="match status" value="1"/>
</dbReference>
<dbReference type="InterPro" id="IPR010982">
    <property type="entry name" value="Lambda_DNA-bd_dom_sf"/>
</dbReference>
<dbReference type="Proteomes" id="UP000526083">
    <property type="component" value="Unassembled WGS sequence"/>
</dbReference>
<keyword evidence="4" id="KW-1185">Reference proteome</keyword>
<dbReference type="InterPro" id="IPR011051">
    <property type="entry name" value="RmlC_Cupin_sf"/>
</dbReference>
<dbReference type="Gene3D" id="2.60.120.10">
    <property type="entry name" value="Jelly Rolls"/>
    <property type="match status" value="1"/>
</dbReference>
<comment type="caution">
    <text evidence="3">The sequence shown here is derived from an EMBL/GenBank/DDBJ whole genome shotgun (WGS) entry which is preliminary data.</text>
</comment>
<proteinExistence type="predicted"/>
<dbReference type="PANTHER" id="PTHR46797:SF1">
    <property type="entry name" value="METHYLPHOSPHONATE SYNTHASE"/>
    <property type="match status" value="1"/>
</dbReference>
<name>A0A7W3PMT7_9MICO</name>
<dbReference type="InterPro" id="IPR050807">
    <property type="entry name" value="TransReg_Diox_bact_type"/>
</dbReference>
<dbReference type="SUPFAM" id="SSF51182">
    <property type="entry name" value="RmlC-like cupins"/>
    <property type="match status" value="1"/>
</dbReference>
<dbReference type="CDD" id="cd02209">
    <property type="entry name" value="cupin_XRE_C"/>
    <property type="match status" value="1"/>
</dbReference>
<evidence type="ECO:0000313" key="3">
    <source>
        <dbReference type="EMBL" id="MBA8817302.1"/>
    </source>
</evidence>
<organism evidence="3 4">
    <name type="scientific">Microbacterium halimionae</name>
    <dbReference type="NCBI Taxonomy" id="1526413"/>
    <lineage>
        <taxon>Bacteria</taxon>
        <taxon>Bacillati</taxon>
        <taxon>Actinomycetota</taxon>
        <taxon>Actinomycetes</taxon>
        <taxon>Micrococcales</taxon>
        <taxon>Microbacteriaceae</taxon>
        <taxon>Microbacterium</taxon>
    </lineage>
</organism>
<dbReference type="GO" id="GO:0005829">
    <property type="term" value="C:cytosol"/>
    <property type="evidence" value="ECO:0007669"/>
    <property type="project" value="TreeGrafter"/>
</dbReference>
<dbReference type="EMBL" id="JACGWY010000006">
    <property type="protein sequence ID" value="MBA8817302.1"/>
    <property type="molecule type" value="Genomic_DNA"/>
</dbReference>
<dbReference type="InterPro" id="IPR014710">
    <property type="entry name" value="RmlC-like_jellyroll"/>
</dbReference>
<dbReference type="RefSeq" id="WP_167049027.1">
    <property type="nucleotide sequence ID" value="NZ_JAAOZB010000002.1"/>
</dbReference>
<dbReference type="SMART" id="SM00530">
    <property type="entry name" value="HTH_XRE"/>
    <property type="match status" value="1"/>
</dbReference>
<dbReference type="PANTHER" id="PTHR46797">
    <property type="entry name" value="HTH-TYPE TRANSCRIPTIONAL REGULATOR"/>
    <property type="match status" value="1"/>
</dbReference>
<accession>A0A7W3PMT7</accession>
<feature type="domain" description="HTH cro/C1-type" evidence="2">
    <location>
        <begin position="12"/>
        <end position="66"/>
    </location>
</feature>
<dbReference type="Pfam" id="PF01381">
    <property type="entry name" value="HTH_3"/>
    <property type="match status" value="1"/>
</dbReference>
<protein>
    <submittedName>
        <fullName evidence="3">Transcriptional regulator with XRE-family HTH domain</fullName>
    </submittedName>
</protein>
<dbReference type="InterPro" id="IPR001387">
    <property type="entry name" value="Cro/C1-type_HTH"/>
</dbReference>
<evidence type="ECO:0000259" key="2">
    <source>
        <dbReference type="PROSITE" id="PS50943"/>
    </source>
</evidence>
<keyword evidence="1" id="KW-0238">DNA-binding</keyword>
<evidence type="ECO:0000313" key="4">
    <source>
        <dbReference type="Proteomes" id="UP000526083"/>
    </source>
</evidence>
<dbReference type="SUPFAM" id="SSF47413">
    <property type="entry name" value="lambda repressor-like DNA-binding domains"/>
    <property type="match status" value="1"/>
</dbReference>